<proteinExistence type="predicted"/>
<comment type="caution">
    <text evidence="1">The sequence shown here is derived from an EMBL/GenBank/DDBJ whole genome shotgun (WGS) entry which is preliminary data.</text>
</comment>
<gene>
    <name evidence="1" type="ORF">FPRO05_14081</name>
</gene>
<organism evidence="1 2">
    <name type="scientific">Gibberella intermedia</name>
    <name type="common">Bulb rot disease fungus</name>
    <name type="synonym">Fusarium proliferatum</name>
    <dbReference type="NCBI Taxonomy" id="948311"/>
    <lineage>
        <taxon>Eukaryota</taxon>
        <taxon>Fungi</taxon>
        <taxon>Dikarya</taxon>
        <taxon>Ascomycota</taxon>
        <taxon>Pezizomycotina</taxon>
        <taxon>Sordariomycetes</taxon>
        <taxon>Hypocreomycetidae</taxon>
        <taxon>Hypocreales</taxon>
        <taxon>Nectriaceae</taxon>
        <taxon>Fusarium</taxon>
        <taxon>Fusarium fujikuroi species complex</taxon>
    </lineage>
</organism>
<evidence type="ECO:0000313" key="2">
    <source>
        <dbReference type="Proteomes" id="UP000251714"/>
    </source>
</evidence>
<dbReference type="EMBL" id="PKMI01000036">
    <property type="protein sequence ID" value="RBA12859.1"/>
    <property type="molecule type" value="Genomic_DNA"/>
</dbReference>
<sequence>MSTFELDDEDKDHHLTTTFRNLLRRKDTHPTTSVSHRRAVSTLQLPQQDIAKQQTARYRRFSNELDPLVYDALTDTRNTEDFLAWIELSNATPKQVLMSLDDFLYKNNKPAWEVMSYIIRPGDKPETIVKKYRDLHCYMKDLARLLRGTDVSTAPPSLHSLWRVWAYCIISVHAFVEGRSIADQTVWLRGTKHTGHQWIAVQKQELQWKLKPENGIFAQSNAGQDHVQRIQDVETMVDTWHRLSIRWIEAILGKGYKAEAAEDKLMYILARETGPIDLIQVLNRNEPSLHRLSFRNATTQFLEEGNHSEAKRPSLQYTDRAFQRLSIPAD</sequence>
<evidence type="ECO:0000313" key="1">
    <source>
        <dbReference type="EMBL" id="RBA12859.1"/>
    </source>
</evidence>
<name>A0A365MWD8_GIBIN</name>
<dbReference type="Proteomes" id="UP000251714">
    <property type="component" value="Unassembled WGS sequence"/>
</dbReference>
<dbReference type="AlphaFoldDB" id="A0A365MWD8"/>
<reference evidence="1 2" key="1">
    <citation type="submission" date="2017-12" db="EMBL/GenBank/DDBJ databases">
        <title>Genome sequence of the mycotoxigenic crop pathogen Fusarium proliferatum, strain ITEM 2341 from Date Palm.</title>
        <authorList>
            <person name="Almiman B.F."/>
            <person name="Shittu T.A."/>
            <person name="Muthumeenakshi S."/>
            <person name="Baroncelli R."/>
            <person name="Sreenivasaprasada S."/>
        </authorList>
    </citation>
    <scope>NUCLEOTIDE SEQUENCE [LARGE SCALE GENOMIC DNA]</scope>
    <source>
        <strain evidence="1 2">ITEM 2341</strain>
    </source>
</reference>
<protein>
    <submittedName>
        <fullName evidence="1">Uncharacterized protein</fullName>
    </submittedName>
</protein>
<accession>A0A365MWD8</accession>